<reference evidence="9 10" key="1">
    <citation type="submission" date="2016-06" db="EMBL/GenBank/DDBJ databases">
        <title>The sequenced genome of the ice-adhering bacterium Marinomonas primoryensis, from Antarctica.</title>
        <authorList>
            <person name="Graham L."/>
            <person name="Vance T.D.R."/>
            <person name="Davies P.L."/>
        </authorList>
    </citation>
    <scope>NUCLEOTIDE SEQUENCE [LARGE SCALE GENOMIC DNA]</scope>
    <source>
        <strain evidence="9 10">AceL</strain>
    </source>
</reference>
<dbReference type="NCBIfam" id="NF002519">
    <property type="entry name" value="PRK01908.1"/>
    <property type="match status" value="1"/>
</dbReference>
<keyword evidence="2 6" id="KW-0597">Phosphoprotein</keyword>
<evidence type="ECO:0000256" key="7">
    <source>
        <dbReference type="SAM" id="Phobius"/>
    </source>
</evidence>
<comment type="function">
    <text evidence="6">Part of a membrane-bound complex that couples electron transfer with translocation of ions across the membrane.</text>
</comment>
<feature type="domain" description="FMN-binding" evidence="8">
    <location>
        <begin position="103"/>
        <end position="195"/>
    </location>
</feature>
<dbReference type="SMART" id="SM00900">
    <property type="entry name" value="FMN_bind"/>
    <property type="match status" value="1"/>
</dbReference>
<dbReference type="Proteomes" id="UP000249898">
    <property type="component" value="Chromosome"/>
</dbReference>
<comment type="subcellular location">
    <subcellularLocation>
        <location evidence="6">Cell inner membrane</location>
        <topology evidence="6">Single-pass membrane protein</topology>
    </subcellularLocation>
</comment>
<keyword evidence="6" id="KW-1003">Cell membrane</keyword>
<dbReference type="GO" id="GO:0005886">
    <property type="term" value="C:plasma membrane"/>
    <property type="evidence" value="ECO:0007669"/>
    <property type="project" value="UniProtKB-SubCell"/>
</dbReference>
<accession>A0A2Z4PT90</accession>
<comment type="subunit">
    <text evidence="6">The complex is composed of six subunits: RnfA, RnfB, RnfC, RnfD, RnfE and RnfG.</text>
</comment>
<sequence length="205" mass="22292">MELFASIRRNSLGLGIFAVLTAGLIAITHQLTDYTIKDNILSAQISAFNEILPANLYDNDLTKDIALLPVNPLLGSQESIKIHIARKNGDVTGIIFETIAPRGYNGNLNMLVAIDKNGVVTGSRVISHKETPGLGDKVDLKKSKWILSFADKSLTNPTLKGWGVKKDGGSFDQFTGATITPRAVVRAVKNTLIYFEQNKDALLAR</sequence>
<dbReference type="OrthoDB" id="9784165at2"/>
<keyword evidence="1 6" id="KW-0813">Transport</keyword>
<keyword evidence="4 6" id="KW-0288">FMN</keyword>
<evidence type="ECO:0000256" key="4">
    <source>
        <dbReference type="ARBA" id="ARBA00022643"/>
    </source>
</evidence>
<keyword evidence="6" id="KW-0997">Cell inner membrane</keyword>
<feature type="transmembrane region" description="Helical" evidence="7">
    <location>
        <begin position="12"/>
        <end position="31"/>
    </location>
</feature>
<keyword evidence="6" id="KW-1278">Translocase</keyword>
<evidence type="ECO:0000256" key="1">
    <source>
        <dbReference type="ARBA" id="ARBA00022448"/>
    </source>
</evidence>
<evidence type="ECO:0000259" key="8">
    <source>
        <dbReference type="SMART" id="SM00900"/>
    </source>
</evidence>
<dbReference type="PIRSF" id="PIRSF006091">
    <property type="entry name" value="E_trnsport_RnfG"/>
    <property type="match status" value="1"/>
</dbReference>
<comment type="similarity">
    <text evidence="6">Belongs to the RnfG family.</text>
</comment>
<name>A0A2Z4PT90_9GAMM</name>
<comment type="cofactor">
    <cofactor evidence="6">
        <name>FMN</name>
        <dbReference type="ChEBI" id="CHEBI:58210"/>
    </cofactor>
</comment>
<evidence type="ECO:0000256" key="6">
    <source>
        <dbReference type="HAMAP-Rule" id="MF_00479"/>
    </source>
</evidence>
<feature type="modified residue" description="FMN phosphoryl threonine" evidence="6">
    <location>
        <position position="178"/>
    </location>
</feature>
<dbReference type="AlphaFoldDB" id="A0A2Z4PT90"/>
<keyword evidence="6 7" id="KW-1133">Transmembrane helix</keyword>
<dbReference type="GO" id="GO:0022900">
    <property type="term" value="P:electron transport chain"/>
    <property type="evidence" value="ECO:0007669"/>
    <property type="project" value="UniProtKB-UniRule"/>
</dbReference>
<organism evidence="9 10">
    <name type="scientific">Marinomonas primoryensis</name>
    <dbReference type="NCBI Taxonomy" id="178399"/>
    <lineage>
        <taxon>Bacteria</taxon>
        <taxon>Pseudomonadati</taxon>
        <taxon>Pseudomonadota</taxon>
        <taxon>Gammaproteobacteria</taxon>
        <taxon>Oceanospirillales</taxon>
        <taxon>Oceanospirillaceae</taxon>
        <taxon>Marinomonas</taxon>
    </lineage>
</organism>
<evidence type="ECO:0000313" key="9">
    <source>
        <dbReference type="EMBL" id="AWY00264.1"/>
    </source>
</evidence>
<dbReference type="InterPro" id="IPR007329">
    <property type="entry name" value="FMN-bd"/>
</dbReference>
<dbReference type="RefSeq" id="WP_112137763.1">
    <property type="nucleotide sequence ID" value="NZ_CP016181.1"/>
</dbReference>
<dbReference type="NCBIfam" id="TIGR01947">
    <property type="entry name" value="rnfG"/>
    <property type="match status" value="1"/>
</dbReference>
<dbReference type="GO" id="GO:0010181">
    <property type="term" value="F:FMN binding"/>
    <property type="evidence" value="ECO:0007669"/>
    <property type="project" value="InterPro"/>
</dbReference>
<evidence type="ECO:0000256" key="3">
    <source>
        <dbReference type="ARBA" id="ARBA00022630"/>
    </source>
</evidence>
<dbReference type="EMBL" id="CP016181">
    <property type="protein sequence ID" value="AWY00264.1"/>
    <property type="molecule type" value="Genomic_DNA"/>
</dbReference>
<dbReference type="HAMAP" id="MF_00479">
    <property type="entry name" value="RsxG_RnfG"/>
    <property type="match status" value="1"/>
</dbReference>
<evidence type="ECO:0000313" key="10">
    <source>
        <dbReference type="Proteomes" id="UP000249898"/>
    </source>
</evidence>
<keyword evidence="6 7" id="KW-0472">Membrane</keyword>
<dbReference type="InterPro" id="IPR010209">
    <property type="entry name" value="Ion_transpt_RnfG/RsxG"/>
</dbReference>
<protein>
    <recommendedName>
        <fullName evidence="6">Ion-translocating oxidoreductase complex subunit G</fullName>
        <ecNumber evidence="6">7.-.-.-</ecNumber>
    </recommendedName>
    <alternativeName>
        <fullName evidence="6">Rnf electron transport complex subunit G</fullName>
    </alternativeName>
</protein>
<keyword evidence="3 6" id="KW-0285">Flavoprotein</keyword>
<keyword evidence="6 7" id="KW-0812">Transmembrane</keyword>
<dbReference type="PANTHER" id="PTHR36118">
    <property type="entry name" value="ION-TRANSLOCATING OXIDOREDUCTASE COMPLEX SUBUNIT G"/>
    <property type="match status" value="1"/>
</dbReference>
<gene>
    <name evidence="6" type="primary">rnfG</name>
    <name evidence="9" type="ORF">A8139_09820</name>
</gene>
<evidence type="ECO:0000256" key="2">
    <source>
        <dbReference type="ARBA" id="ARBA00022553"/>
    </source>
</evidence>
<evidence type="ECO:0000256" key="5">
    <source>
        <dbReference type="ARBA" id="ARBA00022982"/>
    </source>
</evidence>
<keyword evidence="5 6" id="KW-0249">Electron transport</keyword>
<proteinExistence type="inferred from homology"/>
<dbReference type="EC" id="7.-.-.-" evidence="6"/>
<dbReference type="PANTHER" id="PTHR36118:SF1">
    <property type="entry name" value="ION-TRANSLOCATING OXIDOREDUCTASE COMPLEX SUBUNIT G"/>
    <property type="match status" value="1"/>
</dbReference>
<dbReference type="Pfam" id="PF04205">
    <property type="entry name" value="FMN_bind"/>
    <property type="match status" value="1"/>
</dbReference>
<dbReference type="GO" id="GO:0009055">
    <property type="term" value="F:electron transfer activity"/>
    <property type="evidence" value="ECO:0007669"/>
    <property type="project" value="InterPro"/>
</dbReference>